<evidence type="ECO:0000313" key="2">
    <source>
        <dbReference type="EMBL" id="GIQ65368.1"/>
    </source>
</evidence>
<organism evidence="2 3">
    <name type="scientific">Paenibacillus cisolokensis</name>
    <dbReference type="NCBI Taxonomy" id="1658519"/>
    <lineage>
        <taxon>Bacteria</taxon>
        <taxon>Bacillati</taxon>
        <taxon>Bacillota</taxon>
        <taxon>Bacilli</taxon>
        <taxon>Bacillales</taxon>
        <taxon>Paenibacillaceae</taxon>
        <taxon>Paenibacillus</taxon>
    </lineage>
</organism>
<feature type="domain" description="SGNH hydrolase-type esterase" evidence="1">
    <location>
        <begin position="69"/>
        <end position="263"/>
    </location>
</feature>
<dbReference type="Gene3D" id="3.40.50.1110">
    <property type="entry name" value="SGNH hydrolase"/>
    <property type="match status" value="1"/>
</dbReference>
<dbReference type="InterPro" id="IPR051532">
    <property type="entry name" value="Ester_Hydrolysis_Enzymes"/>
</dbReference>
<name>A0ABQ4NAV9_9BACL</name>
<dbReference type="SUPFAM" id="SSF52266">
    <property type="entry name" value="SGNH hydrolase"/>
    <property type="match status" value="1"/>
</dbReference>
<evidence type="ECO:0000313" key="3">
    <source>
        <dbReference type="Proteomes" id="UP000680304"/>
    </source>
</evidence>
<comment type="caution">
    <text evidence="2">The sequence shown here is derived from an EMBL/GenBank/DDBJ whole genome shotgun (WGS) entry which is preliminary data.</text>
</comment>
<accession>A0ABQ4NAV9</accession>
<dbReference type="Proteomes" id="UP000680304">
    <property type="component" value="Unassembled WGS sequence"/>
</dbReference>
<keyword evidence="3" id="KW-1185">Reference proteome</keyword>
<dbReference type="PANTHER" id="PTHR30383:SF27">
    <property type="entry name" value="SPORE GERMINATION LIPASE LIPC"/>
    <property type="match status" value="1"/>
</dbReference>
<dbReference type="RefSeq" id="WP_244863605.1">
    <property type="nucleotide sequence ID" value="NZ_BOVJ01000129.1"/>
</dbReference>
<dbReference type="InterPro" id="IPR036514">
    <property type="entry name" value="SGNH_hydro_sf"/>
</dbReference>
<dbReference type="InterPro" id="IPR013830">
    <property type="entry name" value="SGNH_hydro"/>
</dbReference>
<gene>
    <name evidence="2" type="ORF">PACILC2_39360</name>
</gene>
<proteinExistence type="predicted"/>
<dbReference type="Pfam" id="PF13472">
    <property type="entry name" value="Lipase_GDSL_2"/>
    <property type="match status" value="1"/>
</dbReference>
<dbReference type="PANTHER" id="PTHR30383">
    <property type="entry name" value="THIOESTERASE 1/PROTEASE 1/LYSOPHOSPHOLIPASE L1"/>
    <property type="match status" value="1"/>
</dbReference>
<sequence length="274" mass="30488">MYRSTSSARLWRIVGLTALAATLLLLGGFVYALQDMLNPRLPAPAEATKPSPEASQPGLAEAAEVNVVAIGDSLTKGTGDATGEGYVRQVVNGLSDLWDKPVKLLNNLAVAGMRTDQLLEKLKRDSGYRYAIRQANLILLTIGGNDLFQHAQSGAEEEGDVIDPQRLERMLPGALKRFEEVLSLLNRLNPNATVVYVGLYNPFYDLMEMRDGSLQVQQWNERAYALIHRYPQMQMIPTFDLFESRIGDYLSPDHFHPNHDGYAQIAARIMQSLK</sequence>
<evidence type="ECO:0000259" key="1">
    <source>
        <dbReference type="Pfam" id="PF13472"/>
    </source>
</evidence>
<reference evidence="2 3" key="1">
    <citation type="submission" date="2021-04" db="EMBL/GenBank/DDBJ databases">
        <title>Draft genome sequence of Paenibacillus cisolokensis, LC2-13A.</title>
        <authorList>
            <person name="Uke A."/>
            <person name="Chhe C."/>
            <person name="Baramee S."/>
            <person name="Kosugi A."/>
        </authorList>
    </citation>
    <scope>NUCLEOTIDE SEQUENCE [LARGE SCALE GENOMIC DNA]</scope>
    <source>
        <strain evidence="2 3">LC2-13A</strain>
    </source>
</reference>
<protein>
    <submittedName>
        <fullName evidence="2">Lipase/acylhydrolase</fullName>
    </submittedName>
</protein>
<dbReference type="EMBL" id="BOVJ01000129">
    <property type="protein sequence ID" value="GIQ65368.1"/>
    <property type="molecule type" value="Genomic_DNA"/>
</dbReference>